<keyword evidence="5" id="KW-1185">Reference proteome</keyword>
<evidence type="ECO:0000313" key="3">
    <source>
        <dbReference type="EMBL" id="RBA40499.1"/>
    </source>
</evidence>
<dbReference type="SUPFAM" id="SSF160631">
    <property type="entry name" value="SMI1/KNR4-like"/>
    <property type="match status" value="1"/>
</dbReference>
<dbReference type="InterPro" id="IPR018958">
    <property type="entry name" value="Knr4/Smi1-like_dom"/>
</dbReference>
<dbReference type="RefSeq" id="WP_067719213.1">
    <property type="nucleotide sequence ID" value="NZ_JAPWIO010000001.1"/>
</dbReference>
<reference evidence="3 4" key="1">
    <citation type="submission" date="2018-06" db="EMBL/GenBank/DDBJ databases">
        <title>Whole genome sequencing of four bacterial strains from South Shetland trench revealing bio-synthetic gene clusters.</title>
        <authorList>
            <person name="Abdel-Mageed W.M."/>
            <person name="Lehri B."/>
            <person name="Jarmusch S.A."/>
            <person name="Miranda K."/>
            <person name="Goodfellow M."/>
            <person name="Jaspars M."/>
            <person name="Karlyshev A.V."/>
        </authorList>
    </citation>
    <scope>NUCLEOTIDE SEQUENCE [LARGE SCALE GENOMIC DNA]</scope>
    <source>
        <strain evidence="3 4">SST1</strain>
    </source>
</reference>
<dbReference type="Proteomes" id="UP001172702">
    <property type="component" value="Unassembled WGS sequence"/>
</dbReference>
<dbReference type="Gene3D" id="3.40.1580.10">
    <property type="entry name" value="SMI1/KNR4-like"/>
    <property type="match status" value="1"/>
</dbReference>
<comment type="caution">
    <text evidence="3">The sequence shown here is derived from an EMBL/GenBank/DDBJ whole genome shotgun (WGS) entry which is preliminary data.</text>
</comment>
<sequence>MASQHQWSSAFEWNPPATPAEIALAEDEHGRPLPAAYVALVTVHNGGFTPSSLSILEVEEIVQRNADYEVSEYMPGYLMIGDDGGGTAILLNEGDGRI</sequence>
<proteinExistence type="predicted"/>
<dbReference type="InterPro" id="IPR037883">
    <property type="entry name" value="Knr4/Smi1-like_sf"/>
</dbReference>
<name>A0A365PEE7_9ACTN</name>
<evidence type="ECO:0000313" key="4">
    <source>
        <dbReference type="Proteomes" id="UP000252187"/>
    </source>
</evidence>
<protein>
    <submittedName>
        <fullName evidence="3">SMI1/KNR4 family protein</fullName>
    </submittedName>
</protein>
<dbReference type="Pfam" id="PF09346">
    <property type="entry name" value="SMI1_KNR4"/>
    <property type="match status" value="1"/>
</dbReference>
<organism evidence="3 4">
    <name type="scientific">Dietzia maris</name>
    <dbReference type="NCBI Taxonomy" id="37915"/>
    <lineage>
        <taxon>Bacteria</taxon>
        <taxon>Bacillati</taxon>
        <taxon>Actinomycetota</taxon>
        <taxon>Actinomycetes</taxon>
        <taxon>Mycobacteriales</taxon>
        <taxon>Dietziaceae</taxon>
        <taxon>Dietzia</taxon>
    </lineage>
</organism>
<gene>
    <name evidence="3" type="ORF">DQ226_01275</name>
    <name evidence="2" type="ORF">QYF62_12255</name>
</gene>
<dbReference type="AlphaFoldDB" id="A0A365PEE7"/>
<dbReference type="EMBL" id="JAUHTB010000015">
    <property type="protein sequence ID" value="MDN4506828.1"/>
    <property type="molecule type" value="Genomic_DNA"/>
</dbReference>
<evidence type="ECO:0000313" key="2">
    <source>
        <dbReference type="EMBL" id="MDN4506828.1"/>
    </source>
</evidence>
<dbReference type="Proteomes" id="UP000252187">
    <property type="component" value="Unassembled WGS sequence"/>
</dbReference>
<evidence type="ECO:0000313" key="5">
    <source>
        <dbReference type="Proteomes" id="UP001172702"/>
    </source>
</evidence>
<evidence type="ECO:0000259" key="1">
    <source>
        <dbReference type="Pfam" id="PF09346"/>
    </source>
</evidence>
<dbReference type="EMBL" id="QNTT01000002">
    <property type="protein sequence ID" value="RBA40499.1"/>
    <property type="molecule type" value="Genomic_DNA"/>
</dbReference>
<feature type="domain" description="Knr4/Smi1-like" evidence="1">
    <location>
        <begin position="16"/>
        <end position="97"/>
    </location>
</feature>
<reference evidence="2 5" key="2">
    <citation type="submission" date="2023-07" db="EMBL/GenBank/DDBJ databases">
        <title>Strategy for survival of the halotoleranting strain Dietzia MX2 from the Yakshinskoe mineral salts deposit.</title>
        <authorList>
            <person name="Kharitonova M.A."/>
            <person name="Kupriyanova-Ashina F.G."/>
            <person name="Shakirov T.R."/>
            <person name="Vafina M.S."/>
            <person name="Ilinskaya O.N."/>
        </authorList>
    </citation>
    <scope>NUCLEOTIDE SEQUENCE [LARGE SCALE GENOMIC DNA]</scope>
    <source>
        <strain evidence="2 5">MX2</strain>
    </source>
</reference>
<accession>A0A365PEE7</accession>